<feature type="region of interest" description="Disordered" evidence="1">
    <location>
        <begin position="112"/>
        <end position="132"/>
    </location>
</feature>
<comment type="caution">
    <text evidence="2">The sequence shown here is derived from an EMBL/GenBank/DDBJ whole genome shotgun (WGS) entry which is preliminary data.</text>
</comment>
<keyword evidence="3" id="KW-1185">Reference proteome</keyword>
<dbReference type="EMBL" id="LXPE01000013">
    <property type="protein sequence ID" value="OBA26782.1"/>
    <property type="molecule type" value="Genomic_DNA"/>
</dbReference>
<proteinExistence type="predicted"/>
<dbReference type="Proteomes" id="UP000092321">
    <property type="component" value="Unassembled WGS sequence"/>
</dbReference>
<protein>
    <submittedName>
        <fullName evidence="2">Uncharacterized protein</fullName>
    </submittedName>
</protein>
<feature type="compositionally biased region" description="Low complexity" evidence="1">
    <location>
        <begin position="49"/>
        <end position="64"/>
    </location>
</feature>
<organism evidence="2 3">
    <name type="scientific">Hanseniaspora valbyensis NRRL Y-1626</name>
    <dbReference type="NCBI Taxonomy" id="766949"/>
    <lineage>
        <taxon>Eukaryota</taxon>
        <taxon>Fungi</taxon>
        <taxon>Dikarya</taxon>
        <taxon>Ascomycota</taxon>
        <taxon>Saccharomycotina</taxon>
        <taxon>Saccharomycetes</taxon>
        <taxon>Saccharomycodales</taxon>
        <taxon>Saccharomycodaceae</taxon>
        <taxon>Hanseniaspora</taxon>
    </lineage>
</organism>
<evidence type="ECO:0000313" key="3">
    <source>
        <dbReference type="Proteomes" id="UP000092321"/>
    </source>
</evidence>
<feature type="region of interest" description="Disordered" evidence="1">
    <location>
        <begin position="439"/>
        <end position="470"/>
    </location>
</feature>
<feature type="region of interest" description="Disordered" evidence="1">
    <location>
        <begin position="49"/>
        <end position="68"/>
    </location>
</feature>
<gene>
    <name evidence="2" type="ORF">HANVADRAFT_74584</name>
</gene>
<evidence type="ECO:0000256" key="1">
    <source>
        <dbReference type="SAM" id="MobiDB-lite"/>
    </source>
</evidence>
<evidence type="ECO:0000313" key="2">
    <source>
        <dbReference type="EMBL" id="OBA26782.1"/>
    </source>
</evidence>
<accession>A0A1B7TDF1</accession>
<name>A0A1B7TDF1_9ASCO</name>
<feature type="compositionally biased region" description="Basic residues" evidence="1">
    <location>
        <begin position="453"/>
        <end position="465"/>
    </location>
</feature>
<dbReference type="AlphaFoldDB" id="A0A1B7TDF1"/>
<sequence>MICVKCSKRAKIITNKTQVKHFHHRLLLRNAGNKDDLKSLFDRYKVSAKSSESVSGSNNNNTNNIDEDGEDKLKSLFAKFSLNNPITYTNNNKKSNSSYNNSTNNLNEILGGKMSYNKPKAEKKKPKFNPKRDIDYKKIPEELHIAVKWINKEATRQVLLHEPSKQFFNFTNITQLINDTDWNVNGILIKKKGLSYKELKDFITDDLLYIPIKESENASVVSIVPIQKLELDYYKQLEKKSIVMRLGGGSFLDKIEEKEANILESSNSSVSNDKIFKPMPINWDCQISDLHRKFDTALRIMKKNYKLELQLGPAGYLKSAMFNKTHLNKVHDVTRSSMKNNTDMHSKDRKEFNEEVETFFTTRKYNANKSLATRNEIFVEVETFLESLNAKYKFFGTIETFIVISVHEYSLQAREEWLKEKELEKLENSEASLMNENISVSTDSSINNSNYKKDKKNKKGKKHSNTKINDDVNKSEVTDFYNMKIED</sequence>
<reference evidence="3" key="1">
    <citation type="journal article" date="2016" name="Proc. Natl. Acad. Sci. U.S.A.">
        <title>Comparative genomics of biotechnologically important yeasts.</title>
        <authorList>
            <person name="Riley R."/>
            <person name="Haridas S."/>
            <person name="Wolfe K.H."/>
            <person name="Lopes M.R."/>
            <person name="Hittinger C.T."/>
            <person name="Goeker M."/>
            <person name="Salamov A.A."/>
            <person name="Wisecaver J.H."/>
            <person name="Long T.M."/>
            <person name="Calvey C.H."/>
            <person name="Aerts A.L."/>
            <person name="Barry K.W."/>
            <person name="Choi C."/>
            <person name="Clum A."/>
            <person name="Coughlan A.Y."/>
            <person name="Deshpande S."/>
            <person name="Douglass A.P."/>
            <person name="Hanson S.J."/>
            <person name="Klenk H.-P."/>
            <person name="LaButti K.M."/>
            <person name="Lapidus A."/>
            <person name="Lindquist E.A."/>
            <person name="Lipzen A.M."/>
            <person name="Meier-Kolthoff J.P."/>
            <person name="Ohm R.A."/>
            <person name="Otillar R.P."/>
            <person name="Pangilinan J.L."/>
            <person name="Peng Y."/>
            <person name="Rokas A."/>
            <person name="Rosa C.A."/>
            <person name="Scheuner C."/>
            <person name="Sibirny A.A."/>
            <person name="Slot J.C."/>
            <person name="Stielow J.B."/>
            <person name="Sun H."/>
            <person name="Kurtzman C.P."/>
            <person name="Blackwell M."/>
            <person name="Grigoriev I.V."/>
            <person name="Jeffries T.W."/>
        </authorList>
    </citation>
    <scope>NUCLEOTIDE SEQUENCE [LARGE SCALE GENOMIC DNA]</scope>
    <source>
        <strain evidence="3">NRRL Y-1626</strain>
    </source>
</reference>